<evidence type="ECO:0000256" key="1">
    <source>
        <dbReference type="ARBA" id="ARBA00004496"/>
    </source>
</evidence>
<dbReference type="NCBIfam" id="TIGR01362">
    <property type="entry name" value="KDO8P_synth"/>
    <property type="match status" value="1"/>
</dbReference>
<evidence type="ECO:0000256" key="4">
    <source>
        <dbReference type="ARBA" id="ARBA00010499"/>
    </source>
</evidence>
<dbReference type="Pfam" id="PF00793">
    <property type="entry name" value="DAHP_synth_1"/>
    <property type="match status" value="1"/>
</dbReference>
<gene>
    <name evidence="8 10" type="primary">kdsA</name>
    <name evidence="10" type="ORF">WNY59_04955</name>
</gene>
<proteinExistence type="inferred from homology"/>
<dbReference type="GO" id="GO:0008676">
    <property type="term" value="F:3-deoxy-8-phosphooctulonate synthase activity"/>
    <property type="evidence" value="ECO:0007669"/>
    <property type="project" value="UniProtKB-EC"/>
</dbReference>
<evidence type="ECO:0000313" key="10">
    <source>
        <dbReference type="EMBL" id="MEM5500931.1"/>
    </source>
</evidence>
<comment type="pathway">
    <text evidence="2">Bacterial outer membrane biogenesis; lipopolysaccharide biosynthesis.</text>
</comment>
<dbReference type="Proteomes" id="UP001477870">
    <property type="component" value="Unassembled WGS sequence"/>
</dbReference>
<sequence length="278" mass="29389">MSSTVNSVVKAGNVSFGNALPLSLIAGPCQMESRDHAMEMASALKEICAELGIGFVFKTSYDKANRTSISGQRGLGLKKAMDVFAEIKTSLDLPVLTDVHTAEQCAPVGEVCDVLQIPAFLCRQTDLLIAAAETGKVVNVKKGQFLAPWDMTNVLKKVTDSGNPNVMLTERGASFGYNTLVSDMRALPIMAETGAPIIFDATHSVQQPGGQGTSSGGDRRMVPYLSKAAVAVGVAGLFIETHQDPDNAPSDGPNMMHLKDMKALLAKLMAFDALAKSA</sequence>
<protein>
    <recommendedName>
        <fullName evidence="8">2-dehydro-3-deoxyphosphooctonate aldolase</fullName>
        <ecNumber evidence="8">2.5.1.55</ecNumber>
    </recommendedName>
    <alternativeName>
        <fullName evidence="8">3-deoxy-D-manno-octulosonic acid 8-phosphate synthase</fullName>
    </alternativeName>
    <alternativeName>
        <fullName evidence="8">KDO-8-phosphate synthase</fullName>
        <shortName evidence="8">KDO 8-P synthase</shortName>
        <shortName evidence="8">KDOPS</shortName>
    </alternativeName>
    <alternativeName>
        <fullName evidence="8">Phospho-2-dehydro-3-deoxyoctonate aldolase</fullName>
    </alternativeName>
</protein>
<evidence type="ECO:0000313" key="11">
    <source>
        <dbReference type="Proteomes" id="UP001477870"/>
    </source>
</evidence>
<dbReference type="EMBL" id="JBBMQO010000002">
    <property type="protein sequence ID" value="MEM5500931.1"/>
    <property type="molecule type" value="Genomic_DNA"/>
</dbReference>
<reference evidence="10 11" key="1">
    <citation type="submission" date="2024-03" db="EMBL/GenBank/DDBJ databases">
        <title>Community enrichment and isolation of bacterial strains for fucoidan degradation.</title>
        <authorList>
            <person name="Sichert A."/>
        </authorList>
    </citation>
    <scope>NUCLEOTIDE SEQUENCE [LARGE SCALE GENOMIC DNA]</scope>
    <source>
        <strain evidence="10 11">AS62</strain>
    </source>
</reference>
<dbReference type="NCBIfam" id="NF003543">
    <property type="entry name" value="PRK05198.1"/>
    <property type="match status" value="1"/>
</dbReference>
<comment type="similarity">
    <text evidence="4 8">Belongs to the KdsA family.</text>
</comment>
<evidence type="ECO:0000256" key="5">
    <source>
        <dbReference type="ARBA" id="ARBA00022490"/>
    </source>
</evidence>
<comment type="catalytic activity">
    <reaction evidence="7 8">
        <text>D-arabinose 5-phosphate + phosphoenolpyruvate + H2O = 3-deoxy-alpha-D-manno-2-octulosonate-8-phosphate + phosphate</text>
        <dbReference type="Rhea" id="RHEA:14053"/>
        <dbReference type="ChEBI" id="CHEBI:15377"/>
        <dbReference type="ChEBI" id="CHEBI:43474"/>
        <dbReference type="ChEBI" id="CHEBI:57693"/>
        <dbReference type="ChEBI" id="CHEBI:58702"/>
        <dbReference type="ChEBI" id="CHEBI:85985"/>
        <dbReference type="EC" id="2.5.1.55"/>
    </reaction>
</comment>
<comment type="pathway">
    <text evidence="3 8">Carbohydrate biosynthesis; 3-deoxy-D-manno-octulosonate biosynthesis; 3-deoxy-D-manno-octulosonate from D-ribulose 5-phosphate: step 2/3.</text>
</comment>
<dbReference type="InterPro" id="IPR006218">
    <property type="entry name" value="DAHP1/KDSA"/>
</dbReference>
<dbReference type="SUPFAM" id="SSF51569">
    <property type="entry name" value="Aldolase"/>
    <property type="match status" value="1"/>
</dbReference>
<evidence type="ECO:0000256" key="6">
    <source>
        <dbReference type="ARBA" id="ARBA00022679"/>
    </source>
</evidence>
<organism evidence="10 11">
    <name type="scientific">Ahrensia kielensis</name>
    <dbReference type="NCBI Taxonomy" id="76980"/>
    <lineage>
        <taxon>Bacteria</taxon>
        <taxon>Pseudomonadati</taxon>
        <taxon>Pseudomonadota</taxon>
        <taxon>Alphaproteobacteria</taxon>
        <taxon>Hyphomicrobiales</taxon>
        <taxon>Ahrensiaceae</taxon>
        <taxon>Ahrensia</taxon>
    </lineage>
</organism>
<evidence type="ECO:0000256" key="8">
    <source>
        <dbReference type="HAMAP-Rule" id="MF_00056"/>
    </source>
</evidence>
<dbReference type="Gene3D" id="3.20.20.70">
    <property type="entry name" value="Aldolase class I"/>
    <property type="match status" value="1"/>
</dbReference>
<keyword evidence="11" id="KW-1185">Reference proteome</keyword>
<evidence type="ECO:0000256" key="7">
    <source>
        <dbReference type="ARBA" id="ARBA00049112"/>
    </source>
</evidence>
<comment type="caution">
    <text evidence="10">The sequence shown here is derived from an EMBL/GenBank/DDBJ whole genome shotgun (WGS) entry which is preliminary data.</text>
</comment>
<evidence type="ECO:0000256" key="2">
    <source>
        <dbReference type="ARBA" id="ARBA00004756"/>
    </source>
</evidence>
<name>A0ABU9T5E9_9HYPH</name>
<comment type="subcellular location">
    <subcellularLocation>
        <location evidence="1 8">Cytoplasm</location>
    </subcellularLocation>
</comment>
<accession>A0ABU9T5E9</accession>
<keyword evidence="8" id="KW-0448">Lipopolysaccharide biosynthesis</keyword>
<dbReference type="EC" id="2.5.1.55" evidence="8"/>
<keyword evidence="6 8" id="KW-0808">Transferase</keyword>
<dbReference type="InterPro" id="IPR006269">
    <property type="entry name" value="KDO8P_synthase"/>
</dbReference>
<dbReference type="HAMAP" id="MF_00056">
    <property type="entry name" value="KDO8P_synth"/>
    <property type="match status" value="1"/>
</dbReference>
<dbReference type="InterPro" id="IPR013785">
    <property type="entry name" value="Aldolase_TIM"/>
</dbReference>
<feature type="domain" description="DAHP synthetase I/KDSA" evidence="9">
    <location>
        <begin position="13"/>
        <end position="267"/>
    </location>
</feature>
<evidence type="ECO:0000256" key="3">
    <source>
        <dbReference type="ARBA" id="ARBA00004845"/>
    </source>
</evidence>
<keyword evidence="5 8" id="KW-0963">Cytoplasm</keyword>
<dbReference type="RefSeq" id="WP_342847323.1">
    <property type="nucleotide sequence ID" value="NZ_JBBMQO010000002.1"/>
</dbReference>
<evidence type="ECO:0000259" key="9">
    <source>
        <dbReference type="Pfam" id="PF00793"/>
    </source>
</evidence>
<dbReference type="PANTHER" id="PTHR21057">
    <property type="entry name" value="PHOSPHO-2-DEHYDRO-3-DEOXYHEPTONATE ALDOLASE"/>
    <property type="match status" value="1"/>
</dbReference>